<dbReference type="Gene3D" id="1.10.8.60">
    <property type="match status" value="1"/>
</dbReference>
<feature type="coiled-coil region" evidence="1">
    <location>
        <begin position="344"/>
        <end position="378"/>
    </location>
</feature>
<dbReference type="GO" id="GO:0030163">
    <property type="term" value="P:protein catabolic process"/>
    <property type="evidence" value="ECO:0007669"/>
    <property type="project" value="InterPro"/>
</dbReference>
<dbReference type="InterPro" id="IPR003593">
    <property type="entry name" value="AAA+_ATPase"/>
</dbReference>
<dbReference type="InterPro" id="IPR003959">
    <property type="entry name" value="ATPase_AAA_core"/>
</dbReference>
<comment type="caution">
    <text evidence="4">The sequence shown here is derived from an EMBL/GenBank/DDBJ whole genome shotgun (WGS) entry which is preliminary data.</text>
</comment>
<feature type="domain" description="AAA+ ATPase" evidence="3">
    <location>
        <begin position="101"/>
        <end position="246"/>
    </location>
</feature>
<dbReference type="GO" id="GO:0016887">
    <property type="term" value="F:ATP hydrolysis activity"/>
    <property type="evidence" value="ECO:0007669"/>
    <property type="project" value="InterPro"/>
</dbReference>
<dbReference type="SMART" id="SM00382">
    <property type="entry name" value="AAA"/>
    <property type="match status" value="1"/>
</dbReference>
<dbReference type="Proteomes" id="UP000789831">
    <property type="component" value="Unassembled WGS sequence"/>
</dbReference>
<dbReference type="Gene3D" id="3.40.50.300">
    <property type="entry name" value="P-loop containing nucleotide triphosphate hydrolases"/>
    <property type="match status" value="1"/>
</dbReference>
<evidence type="ECO:0000313" key="4">
    <source>
        <dbReference type="EMBL" id="CAG8455907.1"/>
    </source>
</evidence>
<accession>A0A9N8YZC6</accession>
<evidence type="ECO:0000259" key="3">
    <source>
        <dbReference type="SMART" id="SM00382"/>
    </source>
</evidence>
<dbReference type="InterPro" id="IPR027065">
    <property type="entry name" value="Lon_Prtase"/>
</dbReference>
<reference evidence="4" key="1">
    <citation type="submission" date="2021-06" db="EMBL/GenBank/DDBJ databases">
        <authorList>
            <person name="Kallberg Y."/>
            <person name="Tangrot J."/>
            <person name="Rosling A."/>
        </authorList>
    </citation>
    <scope>NUCLEOTIDE SEQUENCE</scope>
    <source>
        <strain evidence="4">MT106</strain>
    </source>
</reference>
<feature type="region of interest" description="Disordered" evidence="2">
    <location>
        <begin position="14"/>
        <end position="36"/>
    </location>
</feature>
<dbReference type="Pfam" id="PF00004">
    <property type="entry name" value="AAA"/>
    <property type="match status" value="1"/>
</dbReference>
<sequence>MSYQETLVRLEKEKKELETEVGTRSPSSDESNQERFKREKLELVKKIIKGYSQGFAEEISGDKMDQVFSEVYGFEKQKEEAKSILLLQKYFKAKGIKDPEAGKILCFVGSPGTGKTHFSRKFAEAIGRKFFKINLGGASDASIINGGKTSLVGEGVGEIIKAIADTESRDPVVLLDEVDKTGSFFGGSIENALLHVLDPEQNRNFKDRYLGIEIDISFFTFVLTANDLSKVPEPLKNRLEIIRLPSYTKEQKFQIGKMKIGTVFSESYQNKNKDLFEITDEALRTLIGKIEEDGVRQLERKIKDLIRWAFTQWSLALERGEEETKIIIDEDKVNELVEDSKKDEPEEESAEDKLKKEIEELTQEKENLESSNLSLFKSLIISNNHGFCDKHNKTTCQNSEGNCALCQLEEQTKTIKSITTKENLSTLEKELANKIRTSVAEINKKFAQIRSNQSQTTNKGFGATTSLLIIVAVGGIFLWKKLKNSNKTDSADQEDEDINPEELPPEIKKNYRPIFLSLKPKMSYWKHFINADKKGNEDDPLFETKFLESIIEKYQPKNIFSNLPKQEKFNETIKEIRGNLRFLREGFELKYKGNKKIDWVASLRKRAKRRIENKTKTQQEEDFTKMTGYLEREYNSFVRLHAHKFPALTSLKELNQWTYILVKKASIAFEIVYDRFYLGQRMGKKVLSPVKGGWETDWY</sequence>
<evidence type="ECO:0000256" key="2">
    <source>
        <dbReference type="SAM" id="MobiDB-lite"/>
    </source>
</evidence>
<organism evidence="4 5">
    <name type="scientific">Ambispora gerdemannii</name>
    <dbReference type="NCBI Taxonomy" id="144530"/>
    <lineage>
        <taxon>Eukaryota</taxon>
        <taxon>Fungi</taxon>
        <taxon>Fungi incertae sedis</taxon>
        <taxon>Mucoromycota</taxon>
        <taxon>Glomeromycotina</taxon>
        <taxon>Glomeromycetes</taxon>
        <taxon>Archaeosporales</taxon>
        <taxon>Ambisporaceae</taxon>
        <taxon>Ambispora</taxon>
    </lineage>
</organism>
<dbReference type="EMBL" id="CAJVPL010000153">
    <property type="protein sequence ID" value="CAG8455907.1"/>
    <property type="molecule type" value="Genomic_DNA"/>
</dbReference>
<feature type="non-terminal residue" evidence="4">
    <location>
        <position position="699"/>
    </location>
</feature>
<protein>
    <submittedName>
        <fullName evidence="4">2009_t:CDS:1</fullName>
    </submittedName>
</protein>
<name>A0A9N8YZC6_9GLOM</name>
<dbReference type="GO" id="GO:0005524">
    <property type="term" value="F:ATP binding"/>
    <property type="evidence" value="ECO:0007669"/>
    <property type="project" value="InterPro"/>
</dbReference>
<dbReference type="SUPFAM" id="SSF52540">
    <property type="entry name" value="P-loop containing nucleoside triphosphate hydrolases"/>
    <property type="match status" value="1"/>
</dbReference>
<keyword evidence="1" id="KW-0175">Coiled coil</keyword>
<keyword evidence="5" id="KW-1185">Reference proteome</keyword>
<dbReference type="PANTHER" id="PTHR10046">
    <property type="entry name" value="ATP DEPENDENT LON PROTEASE FAMILY MEMBER"/>
    <property type="match status" value="1"/>
</dbReference>
<gene>
    <name evidence="4" type="ORF">AGERDE_LOCUS1995</name>
</gene>
<dbReference type="OrthoDB" id="2411602at2759"/>
<evidence type="ECO:0000256" key="1">
    <source>
        <dbReference type="SAM" id="Coils"/>
    </source>
</evidence>
<evidence type="ECO:0000313" key="5">
    <source>
        <dbReference type="Proteomes" id="UP000789831"/>
    </source>
</evidence>
<dbReference type="AlphaFoldDB" id="A0A9N8YZC6"/>
<dbReference type="GO" id="GO:0004176">
    <property type="term" value="F:ATP-dependent peptidase activity"/>
    <property type="evidence" value="ECO:0007669"/>
    <property type="project" value="InterPro"/>
</dbReference>
<dbReference type="GO" id="GO:0004252">
    <property type="term" value="F:serine-type endopeptidase activity"/>
    <property type="evidence" value="ECO:0007669"/>
    <property type="project" value="InterPro"/>
</dbReference>
<dbReference type="InterPro" id="IPR027417">
    <property type="entry name" value="P-loop_NTPase"/>
</dbReference>
<proteinExistence type="predicted"/>